<name>A0A6A6CJ88_ZASCE</name>
<accession>A0A6A6CJ88</accession>
<dbReference type="Proteomes" id="UP000799537">
    <property type="component" value="Unassembled WGS sequence"/>
</dbReference>
<sequence length="133" mass="15510">MDQKLDQRRDQLDVLEIQETVLQEENTAQLVQLAILIDDVDNIIRQAKVHEAEIMNAASDEVHDLLLELEQSRQHAHTLENERSAQTHAEKTRMKTPLTEEFYSKPSIISSNNTVASLFRKRSSRWMTWSVRQ</sequence>
<keyword evidence="3" id="KW-1185">Reference proteome</keyword>
<dbReference type="EMBL" id="ML993598">
    <property type="protein sequence ID" value="KAF2166012.1"/>
    <property type="molecule type" value="Genomic_DNA"/>
</dbReference>
<dbReference type="AlphaFoldDB" id="A0A6A6CJ88"/>
<proteinExistence type="predicted"/>
<evidence type="ECO:0000313" key="2">
    <source>
        <dbReference type="EMBL" id="KAF2166012.1"/>
    </source>
</evidence>
<dbReference type="GeneID" id="54560201"/>
<keyword evidence="1" id="KW-0175">Coiled coil</keyword>
<gene>
    <name evidence="2" type="ORF">M409DRAFT_23740</name>
</gene>
<organism evidence="2 3">
    <name type="scientific">Zasmidium cellare ATCC 36951</name>
    <dbReference type="NCBI Taxonomy" id="1080233"/>
    <lineage>
        <taxon>Eukaryota</taxon>
        <taxon>Fungi</taxon>
        <taxon>Dikarya</taxon>
        <taxon>Ascomycota</taxon>
        <taxon>Pezizomycotina</taxon>
        <taxon>Dothideomycetes</taxon>
        <taxon>Dothideomycetidae</taxon>
        <taxon>Mycosphaerellales</taxon>
        <taxon>Mycosphaerellaceae</taxon>
        <taxon>Zasmidium</taxon>
    </lineage>
</organism>
<evidence type="ECO:0000256" key="1">
    <source>
        <dbReference type="SAM" id="Coils"/>
    </source>
</evidence>
<feature type="coiled-coil region" evidence="1">
    <location>
        <begin position="55"/>
        <end position="82"/>
    </location>
</feature>
<protein>
    <submittedName>
        <fullName evidence="2">Uncharacterized protein</fullName>
    </submittedName>
</protein>
<evidence type="ECO:0000313" key="3">
    <source>
        <dbReference type="Proteomes" id="UP000799537"/>
    </source>
</evidence>
<reference evidence="2" key="1">
    <citation type="journal article" date="2020" name="Stud. Mycol.">
        <title>101 Dothideomycetes genomes: a test case for predicting lifestyles and emergence of pathogens.</title>
        <authorList>
            <person name="Haridas S."/>
            <person name="Albert R."/>
            <person name="Binder M."/>
            <person name="Bloem J."/>
            <person name="Labutti K."/>
            <person name="Salamov A."/>
            <person name="Andreopoulos B."/>
            <person name="Baker S."/>
            <person name="Barry K."/>
            <person name="Bills G."/>
            <person name="Bluhm B."/>
            <person name="Cannon C."/>
            <person name="Castanera R."/>
            <person name="Culley D."/>
            <person name="Daum C."/>
            <person name="Ezra D."/>
            <person name="Gonzalez J."/>
            <person name="Henrissat B."/>
            <person name="Kuo A."/>
            <person name="Liang C."/>
            <person name="Lipzen A."/>
            <person name="Lutzoni F."/>
            <person name="Magnuson J."/>
            <person name="Mondo S."/>
            <person name="Nolan M."/>
            <person name="Ohm R."/>
            <person name="Pangilinan J."/>
            <person name="Park H.-J."/>
            <person name="Ramirez L."/>
            <person name="Alfaro M."/>
            <person name="Sun H."/>
            <person name="Tritt A."/>
            <person name="Yoshinaga Y."/>
            <person name="Zwiers L.-H."/>
            <person name="Turgeon B."/>
            <person name="Goodwin S."/>
            <person name="Spatafora J."/>
            <person name="Crous P."/>
            <person name="Grigoriev I."/>
        </authorList>
    </citation>
    <scope>NUCLEOTIDE SEQUENCE</scope>
    <source>
        <strain evidence="2">ATCC 36951</strain>
    </source>
</reference>
<dbReference type="RefSeq" id="XP_033666901.1">
    <property type="nucleotide sequence ID" value="XM_033806929.1"/>
</dbReference>